<evidence type="ECO:0000259" key="2">
    <source>
        <dbReference type="Pfam" id="PF13478"/>
    </source>
</evidence>
<feature type="domain" description="XdhC- CoxI" evidence="1">
    <location>
        <begin position="14"/>
        <end position="65"/>
    </location>
</feature>
<evidence type="ECO:0000259" key="1">
    <source>
        <dbReference type="Pfam" id="PF02625"/>
    </source>
</evidence>
<dbReference type="PANTHER" id="PTHR30388">
    <property type="entry name" value="ALDEHYDE OXIDOREDUCTASE MOLYBDENUM COFACTOR ASSEMBLY PROTEIN"/>
    <property type="match status" value="1"/>
</dbReference>
<dbReference type="InterPro" id="IPR052698">
    <property type="entry name" value="MoCofactor_Util/Proc"/>
</dbReference>
<dbReference type="AlphaFoldDB" id="A0A916RSR3"/>
<protein>
    <submittedName>
        <fullName evidence="3">Xanthine dehydrogenase accessory protein XdhC</fullName>
    </submittedName>
</protein>
<gene>
    <name evidence="3" type="ORF">GCM10011385_18150</name>
</gene>
<evidence type="ECO:0000313" key="4">
    <source>
        <dbReference type="Proteomes" id="UP000636264"/>
    </source>
</evidence>
<proteinExistence type="predicted"/>
<dbReference type="EMBL" id="BMIF01000004">
    <property type="protein sequence ID" value="GGA64716.1"/>
    <property type="molecule type" value="Genomic_DNA"/>
</dbReference>
<dbReference type="Proteomes" id="UP000636264">
    <property type="component" value="Unassembled WGS sequence"/>
</dbReference>
<reference evidence="3" key="2">
    <citation type="submission" date="2020-09" db="EMBL/GenBank/DDBJ databases">
        <authorList>
            <person name="Sun Q."/>
            <person name="Zhou Y."/>
        </authorList>
    </citation>
    <scope>NUCLEOTIDE SEQUENCE</scope>
    <source>
        <strain evidence="3">CGMCC 1.15320</strain>
    </source>
</reference>
<comment type="caution">
    <text evidence="3">The sequence shown here is derived from an EMBL/GenBank/DDBJ whole genome shotgun (WGS) entry which is preliminary data.</text>
</comment>
<evidence type="ECO:0000313" key="3">
    <source>
        <dbReference type="EMBL" id="GGA64716.1"/>
    </source>
</evidence>
<dbReference type="Pfam" id="PF13478">
    <property type="entry name" value="XdhC_C"/>
    <property type="match status" value="1"/>
</dbReference>
<dbReference type="Pfam" id="PF02625">
    <property type="entry name" value="XdhC_CoxI"/>
    <property type="match status" value="1"/>
</dbReference>
<reference evidence="3" key="1">
    <citation type="journal article" date="2014" name="Int. J. Syst. Evol. Microbiol.">
        <title>Complete genome sequence of Corynebacterium casei LMG S-19264T (=DSM 44701T), isolated from a smear-ripened cheese.</title>
        <authorList>
            <consortium name="US DOE Joint Genome Institute (JGI-PGF)"/>
            <person name="Walter F."/>
            <person name="Albersmeier A."/>
            <person name="Kalinowski J."/>
            <person name="Ruckert C."/>
        </authorList>
    </citation>
    <scope>NUCLEOTIDE SEQUENCE</scope>
    <source>
        <strain evidence="3">CGMCC 1.15320</strain>
    </source>
</reference>
<dbReference type="InterPro" id="IPR027051">
    <property type="entry name" value="XdhC_Rossmann_dom"/>
</dbReference>
<dbReference type="SUPFAM" id="SSF51735">
    <property type="entry name" value="NAD(P)-binding Rossmann-fold domains"/>
    <property type="match status" value="1"/>
</dbReference>
<organism evidence="3 4">
    <name type="scientific">Nitratireductor aestuarii</name>
    <dbReference type="NCBI Taxonomy" id="1735103"/>
    <lineage>
        <taxon>Bacteria</taxon>
        <taxon>Pseudomonadati</taxon>
        <taxon>Pseudomonadota</taxon>
        <taxon>Alphaproteobacteria</taxon>
        <taxon>Hyphomicrobiales</taxon>
        <taxon>Phyllobacteriaceae</taxon>
        <taxon>Nitratireductor</taxon>
    </lineage>
</organism>
<name>A0A916RSR3_9HYPH</name>
<dbReference type="PANTHER" id="PTHR30388:SF6">
    <property type="entry name" value="XANTHINE DEHYDROGENASE SUBUNIT A-RELATED"/>
    <property type="match status" value="1"/>
</dbReference>
<dbReference type="InterPro" id="IPR003777">
    <property type="entry name" value="XdhC_CoxI"/>
</dbReference>
<feature type="domain" description="XdhC Rossmann" evidence="2">
    <location>
        <begin position="117"/>
        <end position="257"/>
    </location>
</feature>
<keyword evidence="4" id="KW-1185">Reference proteome</keyword>
<dbReference type="NCBIfam" id="TIGR02964">
    <property type="entry name" value="xanthine_xdhC"/>
    <property type="match status" value="1"/>
</dbReference>
<dbReference type="InterPro" id="IPR036291">
    <property type="entry name" value="NAD(P)-bd_dom_sf"/>
</dbReference>
<dbReference type="InterPro" id="IPR014308">
    <property type="entry name" value="Xanthine_DH_XdhC"/>
</dbReference>
<sequence length="266" mass="28943">MRKFTEFLKEFPHIAVVEVTEAKGSTPRETGAWMLVTPKSTLGTIGGGQLEFLAIAKARELIDSNLRRGTISVPLGPEIGQCCGGRVALDIRLADQHERAILTERVKEAHQRRPHIYLFGAGHVGKALAAALSHLPFRVFLVDTRPDSLEEIPPDVQPVPIAMPEVLVREAPPASAFVILTHDHALDFLITREALARKDAAYVGMIGSKTKKATFHNWLLREGGTEEDFARLVSPIGGHSVPDKRPEVIAALAAAEIVRAVLLAAE</sequence>
<dbReference type="Gene3D" id="3.40.50.720">
    <property type="entry name" value="NAD(P)-binding Rossmann-like Domain"/>
    <property type="match status" value="1"/>
</dbReference>
<accession>A0A916RSR3</accession>